<feature type="transmembrane region" description="Helical" evidence="7">
    <location>
        <begin position="479"/>
        <end position="501"/>
    </location>
</feature>
<name>L1M857_9CORY</name>
<evidence type="ECO:0000256" key="5">
    <source>
        <dbReference type="ARBA" id="ARBA00023136"/>
    </source>
</evidence>
<evidence type="ECO:0000256" key="4">
    <source>
        <dbReference type="ARBA" id="ARBA00022989"/>
    </source>
</evidence>
<dbReference type="Pfam" id="PF02687">
    <property type="entry name" value="FtsX"/>
    <property type="match status" value="1"/>
</dbReference>
<feature type="domain" description="ABC3 transporter permease C-terminal" evidence="8">
    <location>
        <begin position="272"/>
        <end position="380"/>
    </location>
</feature>
<evidence type="ECO:0000256" key="2">
    <source>
        <dbReference type="ARBA" id="ARBA00022475"/>
    </source>
</evidence>
<evidence type="ECO:0000256" key="6">
    <source>
        <dbReference type="ARBA" id="ARBA00038076"/>
    </source>
</evidence>
<dbReference type="Proteomes" id="UP000010445">
    <property type="component" value="Unassembled WGS sequence"/>
</dbReference>
<keyword evidence="10" id="KW-1185">Reference proteome</keyword>
<dbReference type="PANTHER" id="PTHR30572:SF4">
    <property type="entry name" value="ABC TRANSPORTER PERMEASE YTRF"/>
    <property type="match status" value="1"/>
</dbReference>
<comment type="subcellular location">
    <subcellularLocation>
        <location evidence="1">Cell membrane</location>
        <topology evidence="1">Multi-pass membrane protein</topology>
    </subcellularLocation>
</comment>
<dbReference type="PANTHER" id="PTHR30572">
    <property type="entry name" value="MEMBRANE COMPONENT OF TRANSPORTER-RELATED"/>
    <property type="match status" value="1"/>
</dbReference>
<feature type="transmembrane region" description="Helical" evidence="7">
    <location>
        <begin position="865"/>
        <end position="885"/>
    </location>
</feature>
<evidence type="ECO:0000313" key="9">
    <source>
        <dbReference type="EMBL" id="EKX87423.1"/>
    </source>
</evidence>
<dbReference type="PATRIC" id="fig|1035195.3.peg.2463"/>
<protein>
    <submittedName>
        <fullName evidence="9">Efflux ABC transporter, permease protein</fullName>
    </submittedName>
</protein>
<dbReference type="GO" id="GO:0022857">
    <property type="term" value="F:transmembrane transporter activity"/>
    <property type="evidence" value="ECO:0007669"/>
    <property type="project" value="TreeGrafter"/>
</dbReference>
<evidence type="ECO:0000313" key="10">
    <source>
        <dbReference type="Proteomes" id="UP000010445"/>
    </source>
</evidence>
<keyword evidence="2" id="KW-1003">Cell membrane</keyword>
<evidence type="ECO:0000256" key="1">
    <source>
        <dbReference type="ARBA" id="ARBA00004651"/>
    </source>
</evidence>
<feature type="transmembrane region" description="Helical" evidence="7">
    <location>
        <begin position="21"/>
        <end position="43"/>
    </location>
</feature>
<evidence type="ECO:0000256" key="7">
    <source>
        <dbReference type="SAM" id="Phobius"/>
    </source>
</evidence>
<gene>
    <name evidence="9" type="ORF">HMPREF9997_02749</name>
</gene>
<accession>L1M857</accession>
<proteinExistence type="inferred from homology"/>
<keyword evidence="5 7" id="KW-0472">Membrane</keyword>
<feature type="transmembrane region" description="Helical" evidence="7">
    <location>
        <begin position="403"/>
        <end position="423"/>
    </location>
</feature>
<feature type="transmembrane region" description="Helical" evidence="7">
    <location>
        <begin position="267"/>
        <end position="291"/>
    </location>
</feature>
<dbReference type="STRING" id="1035195.HMPREF9997_02749"/>
<dbReference type="AlphaFoldDB" id="L1M857"/>
<dbReference type="EMBL" id="AMEM01000044">
    <property type="protein sequence ID" value="EKX87423.1"/>
    <property type="molecule type" value="Genomic_DNA"/>
</dbReference>
<reference evidence="9 10" key="1">
    <citation type="submission" date="2012-05" db="EMBL/GenBank/DDBJ databases">
        <authorList>
            <person name="Weinstock G."/>
            <person name="Sodergren E."/>
            <person name="Lobos E.A."/>
            <person name="Fulton L."/>
            <person name="Fulton R."/>
            <person name="Courtney L."/>
            <person name="Fronick C."/>
            <person name="O'Laughlin M."/>
            <person name="Godfrey J."/>
            <person name="Wilson R.M."/>
            <person name="Miner T."/>
            <person name="Farmer C."/>
            <person name="Delehaunty K."/>
            <person name="Cordes M."/>
            <person name="Minx P."/>
            <person name="Tomlinson C."/>
            <person name="Chen J."/>
            <person name="Wollam A."/>
            <person name="Pepin K.H."/>
            <person name="Bhonagiri V."/>
            <person name="Zhang X."/>
            <person name="Suruliraj S."/>
            <person name="Warren W."/>
            <person name="Mitreva M."/>
            <person name="Mardis E.R."/>
            <person name="Wilson R.K."/>
        </authorList>
    </citation>
    <scope>NUCLEOTIDE SEQUENCE [LARGE SCALE GENOMIC DNA]</scope>
    <source>
        <strain evidence="9 10">F0235</strain>
    </source>
</reference>
<dbReference type="InterPro" id="IPR003838">
    <property type="entry name" value="ABC3_permease_C"/>
</dbReference>
<dbReference type="InterPro" id="IPR050250">
    <property type="entry name" value="Macrolide_Exporter_MacB"/>
</dbReference>
<comment type="caution">
    <text evidence="9">The sequence shown here is derived from an EMBL/GenBank/DDBJ whole genome shotgun (WGS) entry which is preliminary data.</text>
</comment>
<keyword evidence="3 7" id="KW-0812">Transmembrane</keyword>
<dbReference type="HOGENOM" id="CLU_013247_0_0_11"/>
<feature type="transmembrane region" description="Helical" evidence="7">
    <location>
        <begin position="823"/>
        <end position="845"/>
    </location>
</feature>
<dbReference type="RefSeq" id="WP_006062552.1">
    <property type="nucleotide sequence ID" value="NZ_KB290826.1"/>
</dbReference>
<feature type="transmembrane region" description="Helical" evidence="7">
    <location>
        <begin position="435"/>
        <end position="458"/>
    </location>
</feature>
<feature type="transmembrane region" description="Helical" evidence="7">
    <location>
        <begin position="774"/>
        <end position="794"/>
    </location>
</feature>
<feature type="transmembrane region" description="Helical" evidence="7">
    <location>
        <begin position="322"/>
        <end position="344"/>
    </location>
</feature>
<sequence>MARASIAARLAWRDLMGHRRRFTLSVALFSLPIACIVAFFTLISSERVEYPEIGEPATSISVTNTPCNEDSWAKNKDWCLSPDHADRADLSDKQRISDALGHDPELISKVYASLGTYATISANGEQASSDMVSKEVNPSGPKPGEVLLDKDLAELLGVSPGDTVTIAVPVLGNLEEQKELSLTVAGFAQTKRNIANYEDLSHAIGITDSVRESELGRSAHLSWRSDERLSITTESGMGISVSSAERGSRSGTVVGEARGLFSSPENVVVGVVVLVLLLLLVAAIIGPIFAVSARRKRRMLGLYASIGASPSDVRNIVLMEGIIVSCIGYILGLVLSLPVFYAVTLLPGIGVIHLQWAWDVALVLLPAVFVSGVGAALIPAVWVGTEDPVHALADGASRRMRRFHWMMALPLLLFIPIMILAALPQQTLTSVWWNLAGIAAILCAPLMVWVVARCGAVLPLPGKLAARDALRNIHRTAPAVAAVAGTVYSCAMLLGVMGSGMDGVDASDADRSPARATQMVVRATVDTATPRPYEQDVRAIREHYDVKHQADVYELSTSYGEARTLLTCAYGDQSNLPQVEASTESEDSILFNSITKINSCMVIAEPDYLDTVASSHPDQVTPEQLAAAKQALADGKAVVGNTNYIRDGKVRVDMYRNSDIATGYESSFLTDDGWTVNKTKTAPESTTLLDAAPLNNNASPVTRWGTPILITPETARKLGADIVYAGSLFELSEPLSLVELIRVELGAPHGVRHMTVTLPGASQPENLVILLPQVAMSGALTIGVVLLIVFLAAAESRSDMEAMAALGAPKSLVRRYAGAQGMVVGLAGAVAGTLCLVIPGTVNYLSNVQLFGRFAHWDLQYIEVYGLFLLFIVGLSWLAGALFGVRSVSDYPRRR</sequence>
<keyword evidence="4 7" id="KW-1133">Transmembrane helix</keyword>
<organism evidence="9 10">
    <name type="scientific">Corynebacterium durum F0235</name>
    <dbReference type="NCBI Taxonomy" id="1035195"/>
    <lineage>
        <taxon>Bacteria</taxon>
        <taxon>Bacillati</taxon>
        <taxon>Actinomycetota</taxon>
        <taxon>Actinomycetes</taxon>
        <taxon>Mycobacteriales</taxon>
        <taxon>Corynebacteriaceae</taxon>
        <taxon>Corynebacterium</taxon>
    </lineage>
</organism>
<dbReference type="GO" id="GO:0005886">
    <property type="term" value="C:plasma membrane"/>
    <property type="evidence" value="ECO:0007669"/>
    <property type="project" value="UniProtKB-SubCell"/>
</dbReference>
<evidence type="ECO:0000256" key="3">
    <source>
        <dbReference type="ARBA" id="ARBA00022692"/>
    </source>
</evidence>
<feature type="transmembrane region" description="Helical" evidence="7">
    <location>
        <begin position="356"/>
        <end position="382"/>
    </location>
</feature>
<evidence type="ECO:0000259" key="8">
    <source>
        <dbReference type="Pfam" id="PF02687"/>
    </source>
</evidence>
<comment type="similarity">
    <text evidence="6">Belongs to the ABC-4 integral membrane protein family.</text>
</comment>
<dbReference type="eggNOG" id="COG4591">
    <property type="taxonomic scope" value="Bacteria"/>
</dbReference>